<dbReference type="EMBL" id="CAEZSG010000031">
    <property type="protein sequence ID" value="CAB4533670.1"/>
    <property type="molecule type" value="Genomic_DNA"/>
</dbReference>
<name>A0A6J6B3R1_9ZZZZ</name>
<evidence type="ECO:0000313" key="3">
    <source>
        <dbReference type="EMBL" id="CAB4580373.1"/>
    </source>
</evidence>
<feature type="transmembrane region" description="Helical" evidence="1">
    <location>
        <begin position="9"/>
        <end position="33"/>
    </location>
</feature>
<organism evidence="2">
    <name type="scientific">freshwater metagenome</name>
    <dbReference type="NCBI Taxonomy" id="449393"/>
    <lineage>
        <taxon>unclassified sequences</taxon>
        <taxon>metagenomes</taxon>
        <taxon>ecological metagenomes</taxon>
    </lineage>
</organism>
<protein>
    <submittedName>
        <fullName evidence="2">Unannotated protein</fullName>
    </submittedName>
</protein>
<keyword evidence="1" id="KW-0812">Transmembrane</keyword>
<dbReference type="AlphaFoldDB" id="A0A6J6B3R1"/>
<dbReference type="Pfam" id="PF11196">
    <property type="entry name" value="DUF2834"/>
    <property type="match status" value="1"/>
</dbReference>
<accession>A0A6J6B3R1</accession>
<sequence length="112" mass="12320">MNKESRIRYWIFLVLAGIGLVTAMVFNGIAVMSGQDYTAAWFGTAVDWVLSADLSIVAIASVVFMLAEARRIGMKRVWLYIALSGVTAMAFTFPLFLAMRERHVAGVDTPGK</sequence>
<dbReference type="EMBL" id="CAEZTZ010000020">
    <property type="protein sequence ID" value="CAB4580373.1"/>
    <property type="molecule type" value="Genomic_DNA"/>
</dbReference>
<gene>
    <name evidence="2" type="ORF">UFOPK1413_00313</name>
    <name evidence="3" type="ORF">UFOPK1767_00270</name>
</gene>
<proteinExistence type="predicted"/>
<keyword evidence="1" id="KW-1133">Transmembrane helix</keyword>
<dbReference type="InterPro" id="IPR021362">
    <property type="entry name" value="DUF2834"/>
</dbReference>
<feature type="transmembrane region" description="Helical" evidence="1">
    <location>
        <begin position="45"/>
        <end position="66"/>
    </location>
</feature>
<keyword evidence="1" id="KW-0472">Membrane</keyword>
<reference evidence="2" key="1">
    <citation type="submission" date="2020-05" db="EMBL/GenBank/DDBJ databases">
        <authorList>
            <person name="Chiriac C."/>
            <person name="Salcher M."/>
            <person name="Ghai R."/>
            <person name="Kavagutti S V."/>
        </authorList>
    </citation>
    <scope>NUCLEOTIDE SEQUENCE</scope>
</reference>
<evidence type="ECO:0000313" key="2">
    <source>
        <dbReference type="EMBL" id="CAB4533670.1"/>
    </source>
</evidence>
<feature type="transmembrane region" description="Helical" evidence="1">
    <location>
        <begin position="78"/>
        <end position="99"/>
    </location>
</feature>
<evidence type="ECO:0000256" key="1">
    <source>
        <dbReference type="SAM" id="Phobius"/>
    </source>
</evidence>